<gene>
    <name evidence="1" type="ORF">ACFFI0_02030</name>
</gene>
<dbReference type="Proteomes" id="UP001589774">
    <property type="component" value="Unassembled WGS sequence"/>
</dbReference>
<evidence type="ECO:0000313" key="1">
    <source>
        <dbReference type="EMBL" id="MFC0317062.1"/>
    </source>
</evidence>
<dbReference type="EMBL" id="JBHLWO010000001">
    <property type="protein sequence ID" value="MFC0317062.1"/>
    <property type="molecule type" value="Genomic_DNA"/>
</dbReference>
<sequence length="47" mass="5602">MKELKVSMLIKKYQRLIELEPNELKRNIYQAVLEDLMSLLENKVAPK</sequence>
<name>A0ABV6HEL1_9SPHI</name>
<accession>A0ABV6HEL1</accession>
<proteinExistence type="predicted"/>
<keyword evidence="2" id="KW-1185">Reference proteome</keyword>
<evidence type="ECO:0000313" key="2">
    <source>
        <dbReference type="Proteomes" id="UP001589774"/>
    </source>
</evidence>
<dbReference type="RefSeq" id="WP_157622183.1">
    <property type="nucleotide sequence ID" value="NZ_JBHLWO010000001.1"/>
</dbReference>
<comment type="caution">
    <text evidence="1">The sequence shown here is derived from an EMBL/GenBank/DDBJ whole genome shotgun (WGS) entry which is preliminary data.</text>
</comment>
<organism evidence="1 2">
    <name type="scientific">Olivibacter oleidegradans</name>
    <dbReference type="NCBI Taxonomy" id="760123"/>
    <lineage>
        <taxon>Bacteria</taxon>
        <taxon>Pseudomonadati</taxon>
        <taxon>Bacteroidota</taxon>
        <taxon>Sphingobacteriia</taxon>
        <taxon>Sphingobacteriales</taxon>
        <taxon>Sphingobacteriaceae</taxon>
        <taxon>Olivibacter</taxon>
    </lineage>
</organism>
<reference evidence="1 2" key="1">
    <citation type="submission" date="2024-09" db="EMBL/GenBank/DDBJ databases">
        <authorList>
            <person name="Sun Q."/>
            <person name="Mori K."/>
        </authorList>
    </citation>
    <scope>NUCLEOTIDE SEQUENCE [LARGE SCALE GENOMIC DNA]</scope>
    <source>
        <strain evidence="1 2">CCM 7765</strain>
    </source>
</reference>
<protein>
    <submittedName>
        <fullName evidence="1">Uncharacterized protein</fullName>
    </submittedName>
</protein>